<dbReference type="GO" id="GO:0016491">
    <property type="term" value="F:oxidoreductase activity"/>
    <property type="evidence" value="ECO:0007669"/>
    <property type="project" value="InterPro"/>
</dbReference>
<dbReference type="PaxDb" id="263820-PTO1048"/>
<gene>
    <name evidence="5" type="ordered locus">PTO1048</name>
</gene>
<dbReference type="PRINTS" id="PR00368">
    <property type="entry name" value="FADPNR"/>
</dbReference>
<dbReference type="eggNOG" id="arCOG01067">
    <property type="taxonomic scope" value="Archaea"/>
</dbReference>
<dbReference type="Proteomes" id="UP000000438">
    <property type="component" value="Chromosome"/>
</dbReference>
<feature type="domain" description="FAD/NAD(P)-binding" evidence="4">
    <location>
        <begin position="57"/>
        <end position="253"/>
    </location>
</feature>
<organism evidence="5 6">
    <name type="scientific">Picrophilus torridus (strain ATCC 700027 / DSM 9790 / JCM 10055 / NBRC 100828 / KAW 2/3)</name>
    <dbReference type="NCBI Taxonomy" id="1122961"/>
    <lineage>
        <taxon>Archaea</taxon>
        <taxon>Methanobacteriati</taxon>
        <taxon>Thermoplasmatota</taxon>
        <taxon>Thermoplasmata</taxon>
        <taxon>Thermoplasmatales</taxon>
        <taxon>Picrophilaceae</taxon>
        <taxon>Picrophilus</taxon>
    </lineage>
</organism>
<accession>Q6L069</accession>
<dbReference type="InterPro" id="IPR023753">
    <property type="entry name" value="FAD/NAD-binding_dom"/>
</dbReference>
<dbReference type="GeneID" id="2844865"/>
<dbReference type="InParanoid" id="Q6L069"/>
<dbReference type="OrthoDB" id="38899at2157"/>
<keyword evidence="2" id="KW-0285">Flavoprotein</keyword>
<evidence type="ECO:0000313" key="6">
    <source>
        <dbReference type="Proteomes" id="UP000000438"/>
    </source>
</evidence>
<proteinExistence type="predicted"/>
<evidence type="ECO:0000259" key="4">
    <source>
        <dbReference type="Pfam" id="PF07992"/>
    </source>
</evidence>
<dbReference type="PANTHER" id="PTHR43429:SF3">
    <property type="entry name" value="NITRITE REDUCTASE [NAD(P)H]"/>
    <property type="match status" value="1"/>
</dbReference>
<dbReference type="InterPro" id="IPR050260">
    <property type="entry name" value="FAD-bd_OxRdtase"/>
</dbReference>
<dbReference type="InterPro" id="IPR036188">
    <property type="entry name" value="FAD/NAD-bd_sf"/>
</dbReference>
<dbReference type="AlphaFoldDB" id="Q6L069"/>
<evidence type="ECO:0000256" key="3">
    <source>
        <dbReference type="ARBA" id="ARBA00022827"/>
    </source>
</evidence>
<dbReference type="SUPFAM" id="SSF51905">
    <property type="entry name" value="FAD/NAD(P)-binding domain"/>
    <property type="match status" value="1"/>
</dbReference>
<dbReference type="HOGENOM" id="CLU_815399_0_0_2"/>
<protein>
    <submittedName>
        <fullName evidence="5">Hypothetical oxidoreductase</fullName>
    </submittedName>
</protein>
<evidence type="ECO:0000256" key="1">
    <source>
        <dbReference type="ARBA" id="ARBA00001974"/>
    </source>
</evidence>
<dbReference type="KEGG" id="pto:PTO1048"/>
<evidence type="ECO:0000256" key="2">
    <source>
        <dbReference type="ARBA" id="ARBA00022630"/>
    </source>
</evidence>
<dbReference type="STRING" id="263820.PTO1048"/>
<dbReference type="RefSeq" id="WP_011177849.1">
    <property type="nucleotide sequence ID" value="NC_005877.1"/>
</dbReference>
<name>Q6L069_PICTO</name>
<dbReference type="Pfam" id="PF07992">
    <property type="entry name" value="Pyr_redox_2"/>
    <property type="match status" value="1"/>
</dbReference>
<reference evidence="5 6" key="1">
    <citation type="journal article" date="2004" name="Proc. Natl. Acad. Sci. U.S.A.">
        <title>Genome sequence of Picrophilus torridus and its implications for life around pH 0.</title>
        <authorList>
            <person name="Futterer O."/>
            <person name="Angelov A."/>
            <person name="Liesegang H."/>
            <person name="Gottschalk G."/>
            <person name="Schleper C."/>
            <person name="Schepers B."/>
            <person name="Dock C."/>
            <person name="Antranikian G."/>
            <person name="Liebl W."/>
        </authorList>
    </citation>
    <scope>NUCLEOTIDE SEQUENCE [LARGE SCALE GENOMIC DNA]</scope>
    <source>
        <strain evidence="6">ATCC 700027 / DSM 9790 / JCM 10055 / NBRC 100828</strain>
    </source>
</reference>
<dbReference type="PANTHER" id="PTHR43429">
    <property type="entry name" value="PYRIDINE NUCLEOTIDE-DISULFIDE OXIDOREDUCTASE DOMAIN-CONTAINING"/>
    <property type="match status" value="1"/>
</dbReference>
<comment type="cofactor">
    <cofactor evidence="1">
        <name>FAD</name>
        <dbReference type="ChEBI" id="CHEBI:57692"/>
    </cofactor>
</comment>
<dbReference type="Gene3D" id="3.50.50.100">
    <property type="match status" value="1"/>
</dbReference>
<sequence>MEKIFILGAGISGIYSKLTNRKAFLMDKYEKIIINSRLINIISGNDSNAIMERKLDIKDKIINIDFANRLIETVNNKYNYDKIIIALGSSQNVLPGTVGLNSIDDAYIIKNLSENAKKICIIGGGYLGVELAGIFRERSIIVSPFIMEKNKAAGTYLERLLIKMGVSIIKDRALEYKNKKLILKNSEVECDLAIYAGGTTGNHLISNLDIKSNRSSIIVNKYLRSVEYDDVYACGASAYFNQPMTVYNAMKSGIIAMKNITGHKIEYKPDNRNIVNINNNFYLINSKGISKNYKSTFIKIIKNARSRSTDHAIGKINSL</sequence>
<keyword evidence="3" id="KW-0274">FAD</keyword>
<evidence type="ECO:0000313" key="5">
    <source>
        <dbReference type="EMBL" id="AAT43633.1"/>
    </source>
</evidence>
<dbReference type="EMBL" id="AE017261">
    <property type="protein sequence ID" value="AAT43633.1"/>
    <property type="molecule type" value="Genomic_DNA"/>
</dbReference>